<keyword evidence="5" id="KW-0408">Iron</keyword>
<dbReference type="InterPro" id="IPR007197">
    <property type="entry name" value="rSAM"/>
</dbReference>
<accession>A0A510UYS1</accession>
<reference evidence="8 9" key="1">
    <citation type="submission" date="2019-07" db="EMBL/GenBank/DDBJ databases">
        <title>Whole genome shotgun sequence of Cellulomonas persica NBRC 101101.</title>
        <authorList>
            <person name="Hosoyama A."/>
            <person name="Uohara A."/>
            <person name="Ohji S."/>
            <person name="Ichikawa N."/>
        </authorList>
    </citation>
    <scope>NUCLEOTIDE SEQUENCE [LARGE SCALE GENOMIC DNA]</scope>
    <source>
        <strain evidence="8 9">NBRC 101101</strain>
    </source>
</reference>
<comment type="caution">
    <text evidence="8">The sequence shown here is derived from an EMBL/GenBank/DDBJ whole genome shotgun (WGS) entry which is preliminary data.</text>
</comment>
<dbReference type="InterPro" id="IPR017200">
    <property type="entry name" value="PqqE-like"/>
</dbReference>
<dbReference type="GO" id="GO:0051539">
    <property type="term" value="F:4 iron, 4 sulfur cluster binding"/>
    <property type="evidence" value="ECO:0007669"/>
    <property type="project" value="UniProtKB-KW"/>
</dbReference>
<dbReference type="PROSITE" id="PS51918">
    <property type="entry name" value="RADICAL_SAM"/>
    <property type="match status" value="1"/>
</dbReference>
<dbReference type="CDD" id="cd21123">
    <property type="entry name" value="SPASM_MftC-like"/>
    <property type="match status" value="1"/>
</dbReference>
<dbReference type="PIRSF" id="PIRSF037420">
    <property type="entry name" value="PQQ_syn_pqqE"/>
    <property type="match status" value="1"/>
</dbReference>
<dbReference type="InterPro" id="IPR050377">
    <property type="entry name" value="Radical_SAM_PqqE_MftC-like"/>
</dbReference>
<keyword evidence="3" id="KW-0949">S-adenosyl-L-methionine</keyword>
<evidence type="ECO:0000256" key="4">
    <source>
        <dbReference type="ARBA" id="ARBA00022723"/>
    </source>
</evidence>
<dbReference type="GO" id="GO:0003824">
    <property type="term" value="F:catalytic activity"/>
    <property type="evidence" value="ECO:0007669"/>
    <property type="project" value="InterPro"/>
</dbReference>
<sequence>MHAPMRPHGPVVRTVRHDPADRPLLVIWEATRACALSCVHCRAEAAPRRHPRELDTDEATELMRQVASFGRPSPIFVITGGDCFERDDLTELVRRGRELGLAVAVSPSGTDKLDRAALVALQDAGVTAMSLSLDGATAAVHDGFRRVPGTFDRTVQAWATARELGMKVQVNSTMSSRTVHELPDLAALVREQGAMTWSAFMLVPMGRGVDLGALSAQQAEDVMNYLYDLGPHVPVKTTEGHHFRRVALQRAVLADRGVDHVAALGLGDLYAELTERTAAFGWGDGDRTRRPPLNVNAGYGFVFVSHVGTVHPSGFLPVSAGDVREQPLTEIYRTSELFTGLRDSSRLTGRCGSCEFARICGGSRSRAYASTGDAYASDPLCAYQPGSFPYPQDVAALLAS</sequence>
<keyword evidence="6" id="KW-0411">Iron-sulfur</keyword>
<evidence type="ECO:0000256" key="2">
    <source>
        <dbReference type="ARBA" id="ARBA00022485"/>
    </source>
</evidence>
<evidence type="ECO:0000256" key="6">
    <source>
        <dbReference type="ARBA" id="ARBA00023014"/>
    </source>
</evidence>
<dbReference type="Proteomes" id="UP000321386">
    <property type="component" value="Unassembled WGS sequence"/>
</dbReference>
<feature type="domain" description="Radical SAM core" evidence="7">
    <location>
        <begin position="20"/>
        <end position="232"/>
    </location>
</feature>
<evidence type="ECO:0000313" key="9">
    <source>
        <dbReference type="Proteomes" id="UP000321386"/>
    </source>
</evidence>
<dbReference type="SUPFAM" id="SSF102114">
    <property type="entry name" value="Radical SAM enzymes"/>
    <property type="match status" value="1"/>
</dbReference>
<dbReference type="PANTHER" id="PTHR11228">
    <property type="entry name" value="RADICAL SAM DOMAIN PROTEIN"/>
    <property type="match status" value="1"/>
</dbReference>
<dbReference type="SFLD" id="SFLDG01067">
    <property type="entry name" value="SPASM/twitch_domain_containing"/>
    <property type="match status" value="1"/>
</dbReference>
<dbReference type="SFLD" id="SFLDG01386">
    <property type="entry name" value="main_SPASM_domain-containing"/>
    <property type="match status" value="1"/>
</dbReference>
<keyword evidence="2" id="KW-0004">4Fe-4S</keyword>
<dbReference type="CDD" id="cd01335">
    <property type="entry name" value="Radical_SAM"/>
    <property type="match status" value="1"/>
</dbReference>
<dbReference type="SFLD" id="SFLDS00029">
    <property type="entry name" value="Radical_SAM"/>
    <property type="match status" value="1"/>
</dbReference>
<keyword evidence="9" id="KW-1185">Reference proteome</keyword>
<name>A0A510UYS1_9CELL</name>
<dbReference type="AlphaFoldDB" id="A0A510UYS1"/>
<protein>
    <submittedName>
        <fullName evidence="8">Radical SAM protein</fullName>
    </submittedName>
</protein>
<organism evidence="8 9">
    <name type="scientific">Cellulomonas persica</name>
    <dbReference type="NCBI Taxonomy" id="76861"/>
    <lineage>
        <taxon>Bacteria</taxon>
        <taxon>Bacillati</taxon>
        <taxon>Actinomycetota</taxon>
        <taxon>Actinomycetes</taxon>
        <taxon>Micrococcales</taxon>
        <taxon>Cellulomonadaceae</taxon>
        <taxon>Cellulomonas</taxon>
    </lineage>
</organism>
<dbReference type="GO" id="GO:0046872">
    <property type="term" value="F:metal ion binding"/>
    <property type="evidence" value="ECO:0007669"/>
    <property type="project" value="UniProtKB-KW"/>
</dbReference>
<evidence type="ECO:0000259" key="7">
    <source>
        <dbReference type="PROSITE" id="PS51918"/>
    </source>
</evidence>
<evidence type="ECO:0000256" key="1">
    <source>
        <dbReference type="ARBA" id="ARBA00001966"/>
    </source>
</evidence>
<dbReference type="EMBL" id="BJUA01000007">
    <property type="protein sequence ID" value="GEK17965.1"/>
    <property type="molecule type" value="Genomic_DNA"/>
</dbReference>
<dbReference type="PANTHER" id="PTHR11228:SF34">
    <property type="entry name" value="TUNGSTEN-CONTAINING ALDEHYDE FERREDOXIN OXIDOREDUCTASE COFACTOR MODIFYING PROTEIN"/>
    <property type="match status" value="1"/>
</dbReference>
<dbReference type="NCBIfam" id="TIGR04053">
    <property type="entry name" value="TIGR04053 family radical SAM/SPASM domain-containing protein"/>
    <property type="match status" value="1"/>
</dbReference>
<evidence type="ECO:0000313" key="8">
    <source>
        <dbReference type="EMBL" id="GEK17965.1"/>
    </source>
</evidence>
<comment type="cofactor">
    <cofactor evidence="1">
        <name>[4Fe-4S] cluster</name>
        <dbReference type="ChEBI" id="CHEBI:49883"/>
    </cofactor>
</comment>
<proteinExistence type="predicted"/>
<dbReference type="InterPro" id="IPR013785">
    <property type="entry name" value="Aldolase_TIM"/>
</dbReference>
<keyword evidence="4" id="KW-0479">Metal-binding</keyword>
<dbReference type="Pfam" id="PF04055">
    <property type="entry name" value="Radical_SAM"/>
    <property type="match status" value="1"/>
</dbReference>
<dbReference type="Gene3D" id="3.20.20.70">
    <property type="entry name" value="Aldolase class I"/>
    <property type="match status" value="2"/>
</dbReference>
<dbReference type="InterPro" id="IPR058240">
    <property type="entry name" value="rSAM_sf"/>
</dbReference>
<gene>
    <name evidence="8" type="ORF">CPE01_16980</name>
</gene>
<evidence type="ECO:0000256" key="3">
    <source>
        <dbReference type="ARBA" id="ARBA00022691"/>
    </source>
</evidence>
<evidence type="ECO:0000256" key="5">
    <source>
        <dbReference type="ARBA" id="ARBA00023004"/>
    </source>
</evidence>